<protein>
    <submittedName>
        <fullName evidence="7">Cytochrome P450</fullName>
    </submittedName>
</protein>
<dbReference type="RefSeq" id="WP_007279858.1">
    <property type="nucleotide sequence ID" value="NZ_ABCK01000017.1"/>
</dbReference>
<dbReference type="GO" id="GO:0005506">
    <property type="term" value="F:iron ion binding"/>
    <property type="evidence" value="ECO:0007669"/>
    <property type="project" value="InterPro"/>
</dbReference>
<dbReference type="CDD" id="cd20625">
    <property type="entry name" value="CYP164-like"/>
    <property type="match status" value="1"/>
</dbReference>
<evidence type="ECO:0000313" key="7">
    <source>
        <dbReference type="EMBL" id="EDM26372.1"/>
    </source>
</evidence>
<dbReference type="FunFam" id="1.10.630.10:FF:000018">
    <property type="entry name" value="Cytochrome P450 monooxygenase"/>
    <property type="match status" value="1"/>
</dbReference>
<dbReference type="InterPro" id="IPR036396">
    <property type="entry name" value="Cyt_P450_sf"/>
</dbReference>
<dbReference type="GO" id="GO:0020037">
    <property type="term" value="F:heme binding"/>
    <property type="evidence" value="ECO:0007669"/>
    <property type="project" value="InterPro"/>
</dbReference>
<dbReference type="PANTHER" id="PTHR46696">
    <property type="entry name" value="P450, PUTATIVE (EUROFUNG)-RELATED"/>
    <property type="match status" value="1"/>
</dbReference>
<comment type="similarity">
    <text evidence="1">Belongs to the cytochrome P450 family.</text>
</comment>
<sequence length="401" mass="45675">MMKLQSFSPWEEGFFDNPYPFFDRLRENEPVHWSDAFDGWVITSYDLVKEVSMSNVFSSDKLNLLFNRLSAEQQEAMSPMLENMRYWAIMLDGDDHKRIRTVLNKTFTAAFSESMRGRIEEICDELITEMQKKESFDLVEDFGYPLPATLIAWVIGVPEDKIEWFKGVSGDISKVFNLASNPDPECAKKCLLAVLEITAFLKDILSKPEALAEGTLAKSLVVSDLNEKEIISTMTLMLVAGHETTTQLIVNTIYTLLLHPREKEKLTSDYSLIESAVEEVLRYESPVQNLARVATKDYVLGGVKIKKGQKLVPFVNAANRDVKAFEEPDEFRIDRSPNKHLAFGFGKHLCSGAYLARMEGAVSVKKLLQAFPDLRFADEKQEVEWVRNVAFRQMESLILKA</sequence>
<keyword evidence="4" id="KW-0560">Oxidoreductase</keyword>
<evidence type="ECO:0000256" key="1">
    <source>
        <dbReference type="ARBA" id="ARBA00010617"/>
    </source>
</evidence>
<dbReference type="PANTHER" id="PTHR46696:SF1">
    <property type="entry name" value="CYTOCHROME P450 YJIB-RELATED"/>
    <property type="match status" value="1"/>
</dbReference>
<keyword evidence="3" id="KW-0479">Metal-binding</keyword>
<keyword evidence="5" id="KW-0408">Iron</keyword>
<reference evidence="7 8" key="1">
    <citation type="journal article" date="2010" name="J. Bacteriol.">
        <title>Genome sequence of Lentisphaera araneosa HTCC2155T, the type species of the order Lentisphaerales in the phylum Lentisphaerae.</title>
        <authorList>
            <person name="Thrash J.C."/>
            <person name="Cho J.C."/>
            <person name="Vergin K.L."/>
            <person name="Morris R.M."/>
            <person name="Giovannoni S.J."/>
        </authorList>
    </citation>
    <scope>NUCLEOTIDE SEQUENCE [LARGE SCALE GENOMIC DNA]</scope>
    <source>
        <strain evidence="7 8">HTCC2155</strain>
    </source>
</reference>
<dbReference type="PRINTS" id="PR00385">
    <property type="entry name" value="P450"/>
</dbReference>
<name>A6DPS7_9BACT</name>
<evidence type="ECO:0000256" key="5">
    <source>
        <dbReference type="ARBA" id="ARBA00023004"/>
    </source>
</evidence>
<gene>
    <name evidence="7" type="ORF">LNTAR_19912</name>
</gene>
<dbReference type="EMBL" id="ABCK01000017">
    <property type="protein sequence ID" value="EDM26372.1"/>
    <property type="molecule type" value="Genomic_DNA"/>
</dbReference>
<comment type="caution">
    <text evidence="7">The sequence shown here is derived from an EMBL/GenBank/DDBJ whole genome shotgun (WGS) entry which is preliminary data.</text>
</comment>
<dbReference type="InterPro" id="IPR002397">
    <property type="entry name" value="Cyt_P450_B"/>
</dbReference>
<dbReference type="SUPFAM" id="SSF48264">
    <property type="entry name" value="Cytochrome P450"/>
    <property type="match status" value="1"/>
</dbReference>
<dbReference type="Gene3D" id="1.10.630.10">
    <property type="entry name" value="Cytochrome P450"/>
    <property type="match status" value="1"/>
</dbReference>
<evidence type="ECO:0000313" key="8">
    <source>
        <dbReference type="Proteomes" id="UP000004947"/>
    </source>
</evidence>
<dbReference type="GO" id="GO:0004497">
    <property type="term" value="F:monooxygenase activity"/>
    <property type="evidence" value="ECO:0007669"/>
    <property type="project" value="UniProtKB-KW"/>
</dbReference>
<keyword evidence="6" id="KW-0503">Monooxygenase</keyword>
<dbReference type="Pfam" id="PF00067">
    <property type="entry name" value="p450"/>
    <property type="match status" value="1"/>
</dbReference>
<dbReference type="GO" id="GO:0016705">
    <property type="term" value="F:oxidoreductase activity, acting on paired donors, with incorporation or reduction of molecular oxygen"/>
    <property type="evidence" value="ECO:0007669"/>
    <property type="project" value="InterPro"/>
</dbReference>
<keyword evidence="8" id="KW-1185">Reference proteome</keyword>
<evidence type="ECO:0000256" key="6">
    <source>
        <dbReference type="ARBA" id="ARBA00023033"/>
    </source>
</evidence>
<dbReference type="InterPro" id="IPR001128">
    <property type="entry name" value="Cyt_P450"/>
</dbReference>
<dbReference type="Proteomes" id="UP000004947">
    <property type="component" value="Unassembled WGS sequence"/>
</dbReference>
<evidence type="ECO:0000256" key="4">
    <source>
        <dbReference type="ARBA" id="ARBA00023002"/>
    </source>
</evidence>
<dbReference type="AlphaFoldDB" id="A6DPS7"/>
<evidence type="ECO:0000256" key="2">
    <source>
        <dbReference type="ARBA" id="ARBA00022617"/>
    </source>
</evidence>
<organism evidence="7 8">
    <name type="scientific">Lentisphaera araneosa HTCC2155</name>
    <dbReference type="NCBI Taxonomy" id="313628"/>
    <lineage>
        <taxon>Bacteria</taxon>
        <taxon>Pseudomonadati</taxon>
        <taxon>Lentisphaerota</taxon>
        <taxon>Lentisphaeria</taxon>
        <taxon>Lentisphaerales</taxon>
        <taxon>Lentisphaeraceae</taxon>
        <taxon>Lentisphaera</taxon>
    </lineage>
</organism>
<dbReference type="PRINTS" id="PR00359">
    <property type="entry name" value="BP450"/>
</dbReference>
<keyword evidence="2" id="KW-0349">Heme</keyword>
<evidence type="ECO:0000256" key="3">
    <source>
        <dbReference type="ARBA" id="ARBA00022723"/>
    </source>
</evidence>
<dbReference type="OrthoDB" id="9801155at2"/>
<proteinExistence type="inferred from homology"/>
<accession>A6DPS7</accession>
<dbReference type="STRING" id="313628.LNTAR_19912"/>
<dbReference type="eggNOG" id="COG2124">
    <property type="taxonomic scope" value="Bacteria"/>
</dbReference>